<feature type="compositionally biased region" description="Basic and acidic residues" evidence="1">
    <location>
        <begin position="53"/>
        <end position="67"/>
    </location>
</feature>
<keyword evidence="2" id="KW-0687">Ribonucleoprotein</keyword>
<feature type="region of interest" description="Disordered" evidence="1">
    <location>
        <begin position="47"/>
        <end position="74"/>
    </location>
</feature>
<evidence type="ECO:0000313" key="3">
    <source>
        <dbReference type="Proteomes" id="UP000799779"/>
    </source>
</evidence>
<feature type="region of interest" description="Disordered" evidence="1">
    <location>
        <begin position="1"/>
        <end position="35"/>
    </location>
</feature>
<dbReference type="CDD" id="cd00403">
    <property type="entry name" value="Ribosomal_L1"/>
    <property type="match status" value="1"/>
</dbReference>
<name>A0A6A5W7B2_9PLEO</name>
<dbReference type="SUPFAM" id="SSF56808">
    <property type="entry name" value="Ribosomal protein L1"/>
    <property type="match status" value="1"/>
</dbReference>
<organism evidence="2 3">
    <name type="scientific">Amniculicola lignicola CBS 123094</name>
    <dbReference type="NCBI Taxonomy" id="1392246"/>
    <lineage>
        <taxon>Eukaryota</taxon>
        <taxon>Fungi</taxon>
        <taxon>Dikarya</taxon>
        <taxon>Ascomycota</taxon>
        <taxon>Pezizomycotina</taxon>
        <taxon>Dothideomycetes</taxon>
        <taxon>Pleosporomycetidae</taxon>
        <taxon>Pleosporales</taxon>
        <taxon>Amniculicolaceae</taxon>
        <taxon>Amniculicola</taxon>
    </lineage>
</organism>
<dbReference type="OrthoDB" id="10251727at2759"/>
<evidence type="ECO:0000256" key="1">
    <source>
        <dbReference type="SAM" id="MobiDB-lite"/>
    </source>
</evidence>
<dbReference type="EMBL" id="ML977623">
    <property type="protein sequence ID" value="KAF1996649.1"/>
    <property type="molecule type" value="Genomic_DNA"/>
</dbReference>
<dbReference type="GO" id="GO:0005840">
    <property type="term" value="C:ribosome"/>
    <property type="evidence" value="ECO:0007669"/>
    <property type="project" value="UniProtKB-KW"/>
</dbReference>
<gene>
    <name evidence="2" type="ORF">P154DRAFT_442990</name>
</gene>
<dbReference type="Pfam" id="PF00687">
    <property type="entry name" value="Ribosomal_L1"/>
    <property type="match status" value="1"/>
</dbReference>
<dbReference type="InterPro" id="IPR028364">
    <property type="entry name" value="Ribosomal_uL1/biogenesis"/>
</dbReference>
<reference evidence="2" key="1">
    <citation type="journal article" date="2020" name="Stud. Mycol.">
        <title>101 Dothideomycetes genomes: a test case for predicting lifestyles and emergence of pathogens.</title>
        <authorList>
            <person name="Haridas S."/>
            <person name="Albert R."/>
            <person name="Binder M."/>
            <person name="Bloem J."/>
            <person name="Labutti K."/>
            <person name="Salamov A."/>
            <person name="Andreopoulos B."/>
            <person name="Baker S."/>
            <person name="Barry K."/>
            <person name="Bills G."/>
            <person name="Bluhm B."/>
            <person name="Cannon C."/>
            <person name="Castanera R."/>
            <person name="Culley D."/>
            <person name="Daum C."/>
            <person name="Ezra D."/>
            <person name="Gonzalez J."/>
            <person name="Henrissat B."/>
            <person name="Kuo A."/>
            <person name="Liang C."/>
            <person name="Lipzen A."/>
            <person name="Lutzoni F."/>
            <person name="Magnuson J."/>
            <person name="Mondo S."/>
            <person name="Nolan M."/>
            <person name="Ohm R."/>
            <person name="Pangilinan J."/>
            <person name="Park H.-J."/>
            <person name="Ramirez L."/>
            <person name="Alfaro M."/>
            <person name="Sun H."/>
            <person name="Tritt A."/>
            <person name="Yoshinaga Y."/>
            <person name="Zwiers L.-H."/>
            <person name="Turgeon B."/>
            <person name="Goodwin S."/>
            <person name="Spatafora J."/>
            <person name="Crous P."/>
            <person name="Grigoriev I."/>
        </authorList>
    </citation>
    <scope>NUCLEOTIDE SEQUENCE</scope>
    <source>
        <strain evidence="2">CBS 123094</strain>
    </source>
</reference>
<feature type="compositionally biased region" description="Basic residues" evidence="1">
    <location>
        <begin position="361"/>
        <end position="371"/>
    </location>
</feature>
<evidence type="ECO:0000313" key="2">
    <source>
        <dbReference type="EMBL" id="KAF1996649.1"/>
    </source>
</evidence>
<dbReference type="InterPro" id="IPR016095">
    <property type="entry name" value="Ribosomal_uL1_3-a/b-sand"/>
</dbReference>
<feature type="compositionally biased region" description="Basic and acidic residues" evidence="1">
    <location>
        <begin position="8"/>
        <end position="20"/>
    </location>
</feature>
<keyword evidence="3" id="KW-1185">Reference proteome</keyword>
<keyword evidence="2" id="KW-0689">Ribosomal protein</keyword>
<sequence>MAKSQAIKKSEPKKEAKKDAPLTTKVANGSPYQLDPAQVERAATALVSHMKKHAQEKEEKAEKRNLALDEDEPEQKDHDIYLSISTKTHISDQSRLKPGKVALPHAIRSGDVKICLITVDPQRAYKDLIESPAFPEELRAKIGRVIGLDKLKKKYKTFETKRQILAEYDIFMADDRVISVLPGILGKTFYKGTNKRPIPVRLTAGAHIEKQEKSLKKVETPSIVGTPEAVAKEIEGALSSTLINLSPSANTVIKVAKASMTPQQTKENVEAVVSALTTKYVPQGWRNIRGIHIKGPQTLALPIWLADELWTSEDKVLEEPWKPAVKEGETKSGKVKRKWDEWENELMDDDELVERRAEMKKAKRNKKRKAVKSISRERRSKLKKEALESVKTPLIAG</sequence>
<dbReference type="Proteomes" id="UP000799779">
    <property type="component" value="Unassembled WGS sequence"/>
</dbReference>
<accession>A0A6A5W7B2</accession>
<dbReference type="Gene3D" id="3.40.50.790">
    <property type="match status" value="1"/>
</dbReference>
<feature type="region of interest" description="Disordered" evidence="1">
    <location>
        <begin position="358"/>
        <end position="397"/>
    </location>
</feature>
<protein>
    <submittedName>
        <fullName evidence="2">Ribosomal protein L1</fullName>
    </submittedName>
</protein>
<proteinExistence type="predicted"/>
<dbReference type="InterPro" id="IPR023674">
    <property type="entry name" value="Ribosomal_uL1-like"/>
</dbReference>
<dbReference type="AlphaFoldDB" id="A0A6A5W7B2"/>